<feature type="transmembrane region" description="Helical" evidence="1">
    <location>
        <begin position="110"/>
        <end position="134"/>
    </location>
</feature>
<evidence type="ECO:0000313" key="2">
    <source>
        <dbReference type="EMBL" id="KAL0478794.1"/>
    </source>
</evidence>
<organism evidence="2 3">
    <name type="scientific">Acrasis kona</name>
    <dbReference type="NCBI Taxonomy" id="1008807"/>
    <lineage>
        <taxon>Eukaryota</taxon>
        <taxon>Discoba</taxon>
        <taxon>Heterolobosea</taxon>
        <taxon>Tetramitia</taxon>
        <taxon>Eutetramitia</taxon>
        <taxon>Acrasidae</taxon>
        <taxon>Acrasis</taxon>
    </lineage>
</organism>
<comment type="caution">
    <text evidence="2">The sequence shown here is derived from an EMBL/GenBank/DDBJ whole genome shotgun (WGS) entry which is preliminary data.</text>
</comment>
<sequence length="187" mass="21236">MDNDERDSETHMTNITQMDMMPNMDEHADRTPESVPSAWRRRMDNTMRWACFAHIIIQFLFIILFASLSDTVVDIPRRVNLCYSMLIVVPVLVLGFAFTGDSFTLSLRYYVTIAFTSIILIVGVIMCGLNIWVVALAQTLALVCMFVNAIVFIALFIIGVVRIVSIKKEMAYLLENGISFDEPIIVE</sequence>
<name>A0AAW2YP13_9EUKA</name>
<protein>
    <submittedName>
        <fullName evidence="2">Uncharacterized protein</fullName>
    </submittedName>
</protein>
<feature type="transmembrane region" description="Helical" evidence="1">
    <location>
        <begin position="81"/>
        <end position="98"/>
    </location>
</feature>
<keyword evidence="1" id="KW-1133">Transmembrane helix</keyword>
<reference evidence="2 3" key="1">
    <citation type="submission" date="2024-03" db="EMBL/GenBank/DDBJ databases">
        <title>The Acrasis kona genome and developmental transcriptomes reveal deep origins of eukaryotic multicellular pathways.</title>
        <authorList>
            <person name="Sheikh S."/>
            <person name="Fu C.-J."/>
            <person name="Brown M.W."/>
            <person name="Baldauf S.L."/>
        </authorList>
    </citation>
    <scope>NUCLEOTIDE SEQUENCE [LARGE SCALE GENOMIC DNA]</scope>
    <source>
        <strain evidence="2 3">ATCC MYA-3509</strain>
    </source>
</reference>
<feature type="transmembrane region" description="Helical" evidence="1">
    <location>
        <begin position="49"/>
        <end position="69"/>
    </location>
</feature>
<feature type="transmembrane region" description="Helical" evidence="1">
    <location>
        <begin position="140"/>
        <end position="164"/>
    </location>
</feature>
<dbReference type="AlphaFoldDB" id="A0AAW2YP13"/>
<keyword evidence="1" id="KW-0812">Transmembrane</keyword>
<dbReference type="Proteomes" id="UP001431209">
    <property type="component" value="Unassembled WGS sequence"/>
</dbReference>
<dbReference type="EMBL" id="JAOPGA020000467">
    <property type="protein sequence ID" value="KAL0478794.1"/>
    <property type="molecule type" value="Genomic_DNA"/>
</dbReference>
<accession>A0AAW2YP13</accession>
<evidence type="ECO:0000313" key="3">
    <source>
        <dbReference type="Proteomes" id="UP001431209"/>
    </source>
</evidence>
<evidence type="ECO:0000256" key="1">
    <source>
        <dbReference type="SAM" id="Phobius"/>
    </source>
</evidence>
<gene>
    <name evidence="2" type="ORF">AKO1_008383</name>
</gene>
<proteinExistence type="predicted"/>
<keyword evidence="1" id="KW-0472">Membrane</keyword>
<keyword evidence="3" id="KW-1185">Reference proteome</keyword>